<gene>
    <name evidence="2" type="ORF">OFUS_LOCUS14699</name>
</gene>
<organism evidence="2 3">
    <name type="scientific">Owenia fusiformis</name>
    <name type="common">Polychaete worm</name>
    <dbReference type="NCBI Taxonomy" id="6347"/>
    <lineage>
        <taxon>Eukaryota</taxon>
        <taxon>Metazoa</taxon>
        <taxon>Spiralia</taxon>
        <taxon>Lophotrochozoa</taxon>
        <taxon>Annelida</taxon>
        <taxon>Polychaeta</taxon>
        <taxon>Sedentaria</taxon>
        <taxon>Canalipalpata</taxon>
        <taxon>Sabellida</taxon>
        <taxon>Oweniida</taxon>
        <taxon>Oweniidae</taxon>
        <taxon>Owenia</taxon>
    </lineage>
</organism>
<dbReference type="Proteomes" id="UP000749559">
    <property type="component" value="Unassembled WGS sequence"/>
</dbReference>
<dbReference type="EMBL" id="CAIIXF020000007">
    <property type="protein sequence ID" value="CAH1789318.1"/>
    <property type="molecule type" value="Genomic_DNA"/>
</dbReference>
<dbReference type="InterPro" id="IPR002347">
    <property type="entry name" value="SDR_fam"/>
</dbReference>
<dbReference type="OrthoDB" id="1933717at2759"/>
<dbReference type="InterPro" id="IPR036291">
    <property type="entry name" value="NAD(P)-bd_dom_sf"/>
</dbReference>
<feature type="non-terminal residue" evidence="2">
    <location>
        <position position="1"/>
    </location>
</feature>
<evidence type="ECO:0008006" key="4">
    <source>
        <dbReference type="Google" id="ProtNLM"/>
    </source>
</evidence>
<keyword evidence="3" id="KW-1185">Reference proteome</keyword>
<name>A0A8S4P880_OWEFU</name>
<dbReference type="PANTHER" id="PTHR44279:SF2">
    <property type="entry name" value="HYDROXYSTEROID (11-BETA) DEHYDROGENASE 1-LIKE B-RELATED"/>
    <property type="match status" value="1"/>
</dbReference>
<keyword evidence="1" id="KW-0560">Oxidoreductase</keyword>
<dbReference type="PROSITE" id="PS00061">
    <property type="entry name" value="ADH_SHORT"/>
    <property type="match status" value="1"/>
</dbReference>
<dbReference type="Pfam" id="PF00106">
    <property type="entry name" value="adh_short"/>
    <property type="match status" value="1"/>
</dbReference>
<evidence type="ECO:0000256" key="1">
    <source>
        <dbReference type="ARBA" id="ARBA00023002"/>
    </source>
</evidence>
<dbReference type="InterPro" id="IPR020904">
    <property type="entry name" value="Sc_DH/Rdtase_CS"/>
</dbReference>
<dbReference type="GO" id="GO:0016491">
    <property type="term" value="F:oxidoreductase activity"/>
    <property type="evidence" value="ECO:0007669"/>
    <property type="project" value="UniProtKB-KW"/>
</dbReference>
<sequence>HAESVLGGIDYLVLNHIALSPVAPWVGSDKNLTLVDTLYTVNTKSYIHLTSHALPLLEQSRGHIVAVSSLAGKVPHPYIISYSSSKFALDGFFSGLRIEFSLRKIDVSVTLCLLGFVGTENAVQQLRNYGFKGIVDYVPMSTPSSAALAIVKGGADRAREVYYPFMQVRSMTLLRDIIPGTLAQIIGLVFSH</sequence>
<proteinExistence type="predicted"/>
<dbReference type="PRINTS" id="PR00081">
    <property type="entry name" value="GDHRDH"/>
</dbReference>
<dbReference type="InterPro" id="IPR051253">
    <property type="entry name" value="11-beta-HSD"/>
</dbReference>
<dbReference type="PANTHER" id="PTHR44279">
    <property type="entry name" value="HYDROXYSTEROID (11-BETA) DEHYDROGENASE 1-LIKE B-RELATED"/>
    <property type="match status" value="1"/>
</dbReference>
<accession>A0A8S4P880</accession>
<dbReference type="AlphaFoldDB" id="A0A8S4P880"/>
<comment type="caution">
    <text evidence="2">The sequence shown here is derived from an EMBL/GenBank/DDBJ whole genome shotgun (WGS) entry which is preliminary data.</text>
</comment>
<evidence type="ECO:0000313" key="3">
    <source>
        <dbReference type="Proteomes" id="UP000749559"/>
    </source>
</evidence>
<reference evidence="2" key="1">
    <citation type="submission" date="2022-03" db="EMBL/GenBank/DDBJ databases">
        <authorList>
            <person name="Martin C."/>
        </authorList>
    </citation>
    <scope>NUCLEOTIDE SEQUENCE</scope>
</reference>
<dbReference type="Gene3D" id="3.40.50.720">
    <property type="entry name" value="NAD(P)-binding Rossmann-like Domain"/>
    <property type="match status" value="1"/>
</dbReference>
<dbReference type="SUPFAM" id="SSF51735">
    <property type="entry name" value="NAD(P)-binding Rossmann-fold domains"/>
    <property type="match status" value="1"/>
</dbReference>
<protein>
    <recommendedName>
        <fullName evidence="4">Hydroxysteroid 11-beta-dehydrogenase 1-like protein</fullName>
    </recommendedName>
</protein>
<evidence type="ECO:0000313" key="2">
    <source>
        <dbReference type="EMBL" id="CAH1789318.1"/>
    </source>
</evidence>